<gene>
    <name evidence="3" type="ORF">ATO9_17425</name>
</gene>
<dbReference type="Proteomes" id="UP000030004">
    <property type="component" value="Unassembled WGS sequence"/>
</dbReference>
<proteinExistence type="predicted"/>
<dbReference type="InterPro" id="IPR052698">
    <property type="entry name" value="MoCofactor_Util/Proc"/>
</dbReference>
<dbReference type="eggNOG" id="COG1975">
    <property type="taxonomic scope" value="Bacteria"/>
</dbReference>
<dbReference type="Pfam" id="PF13478">
    <property type="entry name" value="XdhC_C"/>
    <property type="match status" value="1"/>
</dbReference>
<dbReference type="OrthoDB" id="61481at2"/>
<evidence type="ECO:0000259" key="2">
    <source>
        <dbReference type="Pfam" id="PF13478"/>
    </source>
</evidence>
<feature type="domain" description="XdhC- CoxI" evidence="1">
    <location>
        <begin position="11"/>
        <end position="67"/>
    </location>
</feature>
<dbReference type="Pfam" id="PF02625">
    <property type="entry name" value="XdhC_CoxI"/>
    <property type="match status" value="1"/>
</dbReference>
<dbReference type="NCBIfam" id="TIGR02964">
    <property type="entry name" value="xanthine_xdhC"/>
    <property type="match status" value="1"/>
</dbReference>
<dbReference type="STRING" id="1461694.ATO9_17425"/>
<dbReference type="InterPro" id="IPR036291">
    <property type="entry name" value="NAD(P)-bd_dom_sf"/>
</dbReference>
<dbReference type="InterPro" id="IPR027051">
    <property type="entry name" value="XdhC_Rossmann_dom"/>
</dbReference>
<dbReference type="InterPro" id="IPR014308">
    <property type="entry name" value="Xanthine_DH_XdhC"/>
</dbReference>
<dbReference type="EMBL" id="AQQX01000009">
    <property type="protein sequence ID" value="KGM47620.1"/>
    <property type="molecule type" value="Genomic_DNA"/>
</dbReference>
<keyword evidence="4" id="KW-1185">Reference proteome</keyword>
<evidence type="ECO:0000313" key="3">
    <source>
        <dbReference type="EMBL" id="KGM47620.1"/>
    </source>
</evidence>
<dbReference type="PANTHER" id="PTHR30388:SF6">
    <property type="entry name" value="XANTHINE DEHYDROGENASE SUBUNIT A-RELATED"/>
    <property type="match status" value="1"/>
</dbReference>
<evidence type="ECO:0000313" key="4">
    <source>
        <dbReference type="Proteomes" id="UP000030004"/>
    </source>
</evidence>
<comment type="caution">
    <text evidence="3">The sequence shown here is derived from an EMBL/GenBank/DDBJ whole genome shotgun (WGS) entry which is preliminary data.</text>
</comment>
<dbReference type="AlphaFoldDB" id="A0A0A0EBI9"/>
<feature type="domain" description="XdhC Rossmann" evidence="2">
    <location>
        <begin position="152"/>
        <end position="292"/>
    </location>
</feature>
<dbReference type="InterPro" id="IPR003777">
    <property type="entry name" value="XdhC_CoxI"/>
</dbReference>
<dbReference type="SUPFAM" id="SSF51735">
    <property type="entry name" value="NAD(P)-binding Rossmann-fold domains"/>
    <property type="match status" value="1"/>
</dbReference>
<accession>A0A0A0EBI9</accession>
<dbReference type="RefSeq" id="WP_043752152.1">
    <property type="nucleotide sequence ID" value="NZ_AQQX01000009.1"/>
</dbReference>
<dbReference type="PANTHER" id="PTHR30388">
    <property type="entry name" value="ALDEHYDE OXIDOREDUCTASE MOLYBDENUM COFACTOR ASSEMBLY PROTEIN"/>
    <property type="match status" value="1"/>
</dbReference>
<evidence type="ECO:0000259" key="1">
    <source>
        <dbReference type="Pfam" id="PF02625"/>
    </source>
</evidence>
<organism evidence="3 4">
    <name type="scientific">Pseudooceanicola atlanticus</name>
    <dbReference type="NCBI Taxonomy" id="1461694"/>
    <lineage>
        <taxon>Bacteria</taxon>
        <taxon>Pseudomonadati</taxon>
        <taxon>Pseudomonadota</taxon>
        <taxon>Alphaproteobacteria</taxon>
        <taxon>Rhodobacterales</taxon>
        <taxon>Paracoccaceae</taxon>
        <taxon>Pseudooceanicola</taxon>
    </lineage>
</organism>
<reference evidence="3 4" key="1">
    <citation type="journal article" date="2015" name="Antonie Van Leeuwenhoek">
        <title>Pseudooceanicola atlanticus gen. nov. sp. nov., isolated from surface seawater of the Atlantic Ocean and reclassification of Oceanicola batsensis, Oceanicola marinus, Oceanicola nitratireducens, Oceanicola nanhaiensis, Oceanicola antarcticus and Oceanicola flagellatus, as Pseudooceanicola batsensis comb. nov., Pseudooceanicola marinus comb. nov., Pseudooceanicola nitratireducens comb. nov., Pseudooceanicola nanhaiensis comb. nov., Pseudooceanicola antarcticus comb. nov., and Pseudooceanicola flagellatus comb. nov.</title>
        <authorList>
            <person name="Lai Q."/>
            <person name="Li G."/>
            <person name="Liu X."/>
            <person name="Du Y."/>
            <person name="Sun F."/>
            <person name="Shao Z."/>
        </authorList>
    </citation>
    <scope>NUCLEOTIDE SEQUENCE [LARGE SCALE GENOMIC DNA]</scope>
    <source>
        <strain evidence="3 4">22II-s11g</strain>
    </source>
</reference>
<sequence>MVELDRLRAALDRHGRIVRVVVAEIRGSAPREVGAAMMVPVEGPAIGTIGGGALELEATEAARTLASARVGKRALGPDLGQCCGGAVTLVYDLLDSVPEVTDGMVLRRIDGPEDPPLAVRRALAEARNGSDRSARLIEGWWLEPVAQPETDVWVWGAGHVGRAIVATIAPLPDMALIWVDTGPDRFPETVPEGVTVIPAAQPELLAAHAPQQAHHLVLTYSHAIDLALCDALLRRGFASAGLIGSASKWARFRRRLAGMGHAPARIDSITCPIGDPSFGKHPQEIAVGVAAGLLRDTARQDAKRDMTG</sequence>
<name>A0A0A0EBI9_9RHOB</name>
<protein>
    <submittedName>
        <fullName evidence="3">Molybdenum cofactor sulfurylase</fullName>
    </submittedName>
</protein>
<dbReference type="Gene3D" id="3.40.50.720">
    <property type="entry name" value="NAD(P)-binding Rossmann-like Domain"/>
    <property type="match status" value="1"/>
</dbReference>